<feature type="compositionally biased region" description="Low complexity" evidence="1">
    <location>
        <begin position="406"/>
        <end position="416"/>
    </location>
</feature>
<evidence type="ECO:0000313" key="2">
    <source>
        <dbReference type="EMBL" id="KAK3176032.1"/>
    </source>
</evidence>
<feature type="compositionally biased region" description="Polar residues" evidence="1">
    <location>
        <begin position="243"/>
        <end position="261"/>
    </location>
</feature>
<dbReference type="AlphaFoldDB" id="A0AAD9ZCM5"/>
<name>A0AAD9ZCM5_9LECA</name>
<gene>
    <name evidence="2" type="ORF">OEA41_007354</name>
</gene>
<evidence type="ECO:0000313" key="3">
    <source>
        <dbReference type="Proteomes" id="UP001276659"/>
    </source>
</evidence>
<feature type="region of interest" description="Disordered" evidence="1">
    <location>
        <begin position="243"/>
        <end position="486"/>
    </location>
</feature>
<evidence type="ECO:0000256" key="1">
    <source>
        <dbReference type="SAM" id="MobiDB-lite"/>
    </source>
</evidence>
<accession>A0AAD9ZCM5</accession>
<organism evidence="2 3">
    <name type="scientific">Lepraria neglecta</name>
    <dbReference type="NCBI Taxonomy" id="209136"/>
    <lineage>
        <taxon>Eukaryota</taxon>
        <taxon>Fungi</taxon>
        <taxon>Dikarya</taxon>
        <taxon>Ascomycota</taxon>
        <taxon>Pezizomycotina</taxon>
        <taxon>Lecanoromycetes</taxon>
        <taxon>OSLEUM clade</taxon>
        <taxon>Lecanoromycetidae</taxon>
        <taxon>Lecanorales</taxon>
        <taxon>Lecanorineae</taxon>
        <taxon>Stereocaulaceae</taxon>
        <taxon>Lepraria</taxon>
    </lineage>
</organism>
<feature type="compositionally biased region" description="Basic and acidic residues" evidence="1">
    <location>
        <begin position="419"/>
        <end position="458"/>
    </location>
</feature>
<comment type="caution">
    <text evidence="2">The sequence shown here is derived from an EMBL/GenBank/DDBJ whole genome shotgun (WGS) entry which is preliminary data.</text>
</comment>
<protein>
    <submittedName>
        <fullName evidence="2">Uncharacterized protein</fullName>
    </submittedName>
</protein>
<reference evidence="2" key="1">
    <citation type="submission" date="2022-11" db="EMBL/GenBank/DDBJ databases">
        <title>Chromosomal genome sequence assembly and mating type (MAT) locus characterization of the leprose asexual lichenized fungus Lepraria neglecta (Nyl.) Erichsen.</title>
        <authorList>
            <person name="Allen J.L."/>
            <person name="Pfeffer B."/>
        </authorList>
    </citation>
    <scope>NUCLEOTIDE SEQUENCE</scope>
    <source>
        <strain evidence="2">Allen 5258</strain>
    </source>
</reference>
<feature type="compositionally biased region" description="Low complexity" evidence="1">
    <location>
        <begin position="264"/>
        <end position="285"/>
    </location>
</feature>
<dbReference type="Proteomes" id="UP001276659">
    <property type="component" value="Unassembled WGS sequence"/>
</dbReference>
<sequence>MPTYRSITLSLVSQFDILTIPDISPPHPPKLLYYFKLYINNNLIVNWGCGEEDGYKGKTMFGLYDSVQGRGFIRQALIERRVLCFSPGAVDTGKFASDNLGDVMEIRVFRSKGRKRISPDLQEYQGLPSVQHVDKKGAQQQAGAGINLVNAGFLSVKHPKRFYKYALLDPLDTPFATFRYYYRTWDQLEALGVILPTTSVESSSIRSQTPIQRPLSPQSSNNTLQSFVSFMTSYENLAAQIVTSTAKEPSEKSNSTDTITGGKTIDNTTENTTDSTTETSGPTGTNEISPLKVPPLNPLRLHRPPTPPPTSTPSKTLAQLPLSIPPTLTPDDLAGHTLTPKESFTTLIRTHLPSPDPSDFQLKNPSDEDIPRPPSPLRTRSTSLGALMNAVASAKTRRNLRRGSEESGSGLLSGSSEGEGGKTDDGAGAGKDRLVEMEREKKRKAKEEKKSKNKCRDEGGDENGGELQLGGTFDKKGRKLHLWEEI</sequence>
<proteinExistence type="predicted"/>
<keyword evidence="3" id="KW-1185">Reference proteome</keyword>
<dbReference type="EMBL" id="JASNWA010000004">
    <property type="protein sequence ID" value="KAK3176032.1"/>
    <property type="molecule type" value="Genomic_DNA"/>
</dbReference>